<dbReference type="EMBL" id="OU015584">
    <property type="protein sequence ID" value="CAG5082007.1"/>
    <property type="molecule type" value="Genomic_DNA"/>
</dbReference>
<gene>
    <name evidence="2" type="ORF">CRYO30217_01784</name>
</gene>
<sequence>MGSEAVIKTVIWEDIIKIHVYPDHIFVLSSANAELVEDHTFEFEELKRLHAFMMELSEGHPLRLVTDTRDVYVKVSTTALKQIAKDDDMNATKIAEALVTTSLPNRLWINFYLNIARPKVPAKAFSNLEKAFEWLRSKNGIKDLSTSRTGTHM</sequence>
<reference evidence="2" key="1">
    <citation type="submission" date="2021-04" db="EMBL/GenBank/DDBJ databases">
        <authorList>
            <person name="Rodrigo-Torres L."/>
            <person name="Arahal R. D."/>
            <person name="Lucena T."/>
        </authorList>
    </citation>
    <scope>NUCLEOTIDE SEQUENCE</scope>
    <source>
        <strain evidence="2">AS29M-1</strain>
    </source>
</reference>
<name>A0A916JML7_9FLAO</name>
<keyword evidence="3" id="KW-1185">Reference proteome</keyword>
<proteinExistence type="predicted"/>
<dbReference type="KEGG" id="ptan:CRYO30217_01784"/>
<organism evidence="2 3">
    <name type="scientific">Parvicella tangerina</name>
    <dbReference type="NCBI Taxonomy" id="2829795"/>
    <lineage>
        <taxon>Bacteria</taxon>
        <taxon>Pseudomonadati</taxon>
        <taxon>Bacteroidota</taxon>
        <taxon>Flavobacteriia</taxon>
        <taxon>Flavobacteriales</taxon>
        <taxon>Parvicellaceae</taxon>
        <taxon>Parvicella</taxon>
    </lineage>
</organism>
<dbReference type="Gene3D" id="3.40.970.30">
    <property type="entry name" value="yp_829618.1 like domains"/>
    <property type="match status" value="1"/>
</dbReference>
<evidence type="ECO:0000259" key="1">
    <source>
        <dbReference type="Pfam" id="PF25056"/>
    </source>
</evidence>
<evidence type="ECO:0000313" key="3">
    <source>
        <dbReference type="Proteomes" id="UP000683507"/>
    </source>
</evidence>
<dbReference type="Pfam" id="PF25056">
    <property type="entry name" value="DUF7793"/>
    <property type="match status" value="1"/>
</dbReference>
<feature type="domain" description="DUF7793" evidence="1">
    <location>
        <begin position="37"/>
        <end position="137"/>
    </location>
</feature>
<evidence type="ECO:0000313" key="2">
    <source>
        <dbReference type="EMBL" id="CAG5082007.1"/>
    </source>
</evidence>
<dbReference type="InterPro" id="IPR056695">
    <property type="entry name" value="DUF7793"/>
</dbReference>
<protein>
    <recommendedName>
        <fullName evidence="1">DUF7793 domain-containing protein</fullName>
    </recommendedName>
</protein>
<dbReference type="Proteomes" id="UP000683507">
    <property type="component" value="Chromosome"/>
</dbReference>
<accession>A0A916JML7</accession>
<dbReference type="AlphaFoldDB" id="A0A916JML7"/>